<dbReference type="Proteomes" id="UP000041254">
    <property type="component" value="Unassembled WGS sequence"/>
</dbReference>
<reference evidence="2 3" key="1">
    <citation type="submission" date="2014-11" db="EMBL/GenBank/DDBJ databases">
        <authorList>
            <person name="Zhu J."/>
            <person name="Qi W."/>
            <person name="Song R."/>
        </authorList>
    </citation>
    <scope>NUCLEOTIDE SEQUENCE [LARGE SCALE GENOMIC DNA]</scope>
</reference>
<keyword evidence="3" id="KW-1185">Reference proteome</keyword>
<dbReference type="EMBL" id="CDMY01000258">
    <property type="protein sequence ID" value="CEL97905.1"/>
    <property type="molecule type" value="Genomic_DNA"/>
</dbReference>
<proteinExistence type="predicted"/>
<organism evidence="2 3">
    <name type="scientific">Vitrella brassicaformis (strain CCMP3155)</name>
    <dbReference type="NCBI Taxonomy" id="1169540"/>
    <lineage>
        <taxon>Eukaryota</taxon>
        <taxon>Sar</taxon>
        <taxon>Alveolata</taxon>
        <taxon>Colpodellida</taxon>
        <taxon>Vitrellaceae</taxon>
        <taxon>Vitrella</taxon>
    </lineage>
</organism>
<evidence type="ECO:0000313" key="2">
    <source>
        <dbReference type="EMBL" id="CEL97905.1"/>
    </source>
</evidence>
<feature type="region of interest" description="Disordered" evidence="1">
    <location>
        <begin position="46"/>
        <end position="81"/>
    </location>
</feature>
<evidence type="ECO:0000313" key="3">
    <source>
        <dbReference type="Proteomes" id="UP000041254"/>
    </source>
</evidence>
<gene>
    <name evidence="2" type="ORF">Vbra_7780</name>
</gene>
<sequence length="186" mass="19689">MLMTGKERQNLLNAMDLHTSAGHKGFSELPELSRVLRGCPPIHHQHPGEACLPTLQPGQGQEGAHPSSHRPPQGRQTTSTEVARRLGTYARADRSSGEDLQLAVRAPTRLTGLHAAQDGGVPLGGQLKSSLSITANNPLGADVDIGVSELLRSLFQAQGNAGVVMVALAGLLMLPNSVQLSRGRHR</sequence>
<accession>A0A0G4EKD3</accession>
<protein>
    <submittedName>
        <fullName evidence="2">Uncharacterized protein</fullName>
    </submittedName>
</protein>
<name>A0A0G4EKD3_VITBC</name>
<evidence type="ECO:0000256" key="1">
    <source>
        <dbReference type="SAM" id="MobiDB-lite"/>
    </source>
</evidence>
<dbReference type="InParanoid" id="A0A0G4EKD3"/>
<dbReference type="AlphaFoldDB" id="A0A0G4EKD3"/>
<dbReference type="VEuPathDB" id="CryptoDB:Vbra_7780"/>